<gene>
    <name evidence="1" type="ORF">MUBE_05760</name>
</gene>
<dbReference type="EMBL" id="QAYL01000006">
    <property type="protein sequence ID" value="RFD26371.1"/>
    <property type="molecule type" value="Genomic_DNA"/>
</dbReference>
<keyword evidence="2" id="KW-1185">Reference proteome</keyword>
<name>A0A3E1HIR7_9MYCO</name>
<evidence type="ECO:0000313" key="1">
    <source>
        <dbReference type="EMBL" id="RFD26371.1"/>
    </source>
</evidence>
<protein>
    <submittedName>
        <fullName evidence="1">Uncharacterized protein</fullName>
    </submittedName>
</protein>
<accession>A0A3E1HIR7</accession>
<sequence length="62" mass="6950">MFMPLELVNTAMPPSEIGLISGRSEVVGKFKLRGEPNNSTFRSCIATWQLISNQEIVLRITQ</sequence>
<reference evidence="1 2" key="1">
    <citation type="submission" date="2018-07" db="EMBL/GenBank/DDBJ databases">
        <title>Whole genome sequence of Mycobacterium uberis.</title>
        <authorList>
            <person name="Benjak A."/>
        </authorList>
    </citation>
    <scope>NUCLEOTIDE SEQUENCE [LARGE SCALE GENOMIC DNA]</scope>
    <source>
        <strain evidence="1 2">Jura</strain>
    </source>
</reference>
<dbReference type="AlphaFoldDB" id="A0A3E1HIR7"/>
<evidence type="ECO:0000313" key="2">
    <source>
        <dbReference type="Proteomes" id="UP000258522"/>
    </source>
</evidence>
<proteinExistence type="predicted"/>
<organism evidence="1 2">
    <name type="scientific">Mycobacterium uberis</name>
    <dbReference type="NCBI Taxonomy" id="2162698"/>
    <lineage>
        <taxon>Bacteria</taxon>
        <taxon>Bacillati</taxon>
        <taxon>Actinomycetota</taxon>
        <taxon>Actinomycetes</taxon>
        <taxon>Mycobacteriales</taxon>
        <taxon>Mycobacteriaceae</taxon>
        <taxon>Mycobacterium</taxon>
    </lineage>
</organism>
<dbReference type="Proteomes" id="UP000258522">
    <property type="component" value="Unassembled WGS sequence"/>
</dbReference>
<comment type="caution">
    <text evidence="1">The sequence shown here is derived from an EMBL/GenBank/DDBJ whole genome shotgun (WGS) entry which is preliminary data.</text>
</comment>